<dbReference type="InterPro" id="IPR011051">
    <property type="entry name" value="RmlC_Cupin_sf"/>
</dbReference>
<dbReference type="SUPFAM" id="SSF51182">
    <property type="entry name" value="RmlC-like cupins"/>
    <property type="match status" value="1"/>
</dbReference>
<dbReference type="Pfam" id="PF12973">
    <property type="entry name" value="Cupin_7"/>
    <property type="match status" value="1"/>
</dbReference>
<proteinExistence type="predicted"/>
<dbReference type="Proteomes" id="UP000180235">
    <property type="component" value="Chromosome"/>
</dbReference>
<sequence length="194" mass="21270">MNGMSDEGFYDLAPLAALGCLNETDQEALADYATTDADFAQELAALQEVVNALPYTLPQIAPPSGLRERLQARIAQEMTVVRAEQMIWEPHPVVAGLTIAYLHRDEQRRLVSALVRCPPHTAYPSHRHRGFEQIYILEGTLQAGDRLCGVGDFIHANGGSIHAPSTIEGCLFLVHTSMDDEYIDGDLEPFAPAV</sequence>
<organism evidence="2 3">
    <name type="scientific">Gloeomargarita lithophora Alchichica-D10</name>
    <dbReference type="NCBI Taxonomy" id="1188229"/>
    <lineage>
        <taxon>Bacteria</taxon>
        <taxon>Bacillati</taxon>
        <taxon>Cyanobacteriota</taxon>
        <taxon>Cyanophyceae</taxon>
        <taxon>Gloeomargaritales</taxon>
        <taxon>Gloeomargaritaceae</taxon>
        <taxon>Gloeomargarita</taxon>
    </lineage>
</organism>
<dbReference type="InterPro" id="IPR025979">
    <property type="entry name" value="ChrR-like_cupin_dom"/>
</dbReference>
<dbReference type="Gene3D" id="2.60.120.10">
    <property type="entry name" value="Jelly Rolls"/>
    <property type="match status" value="1"/>
</dbReference>
<name>A0A1J0ABL7_9CYAN</name>
<feature type="domain" description="ChrR-like cupin" evidence="1">
    <location>
        <begin position="77"/>
        <end position="176"/>
    </location>
</feature>
<dbReference type="OrthoDB" id="9801227at2"/>
<dbReference type="EMBL" id="CP017675">
    <property type="protein sequence ID" value="APB33326.1"/>
    <property type="molecule type" value="Genomic_DNA"/>
</dbReference>
<dbReference type="KEGG" id="glt:GlitD10_1008"/>
<dbReference type="AlphaFoldDB" id="A0A1J0ABL7"/>
<dbReference type="RefSeq" id="WP_071453927.1">
    <property type="nucleotide sequence ID" value="NZ_CP017675.1"/>
</dbReference>
<accession>A0A1J0ABL7</accession>
<dbReference type="Gene3D" id="1.10.10.1320">
    <property type="entry name" value="Anti-sigma factor, zinc-finger domain"/>
    <property type="match status" value="1"/>
</dbReference>
<dbReference type="InterPro" id="IPR014710">
    <property type="entry name" value="RmlC-like_jellyroll"/>
</dbReference>
<evidence type="ECO:0000259" key="1">
    <source>
        <dbReference type="Pfam" id="PF12973"/>
    </source>
</evidence>
<protein>
    <submittedName>
        <fullName evidence="2">Anti-ECFsigma factor ChrR</fullName>
    </submittedName>
</protein>
<gene>
    <name evidence="2" type="ORF">GlitD10_1008</name>
</gene>
<reference evidence="2 3" key="1">
    <citation type="submission" date="2016-10" db="EMBL/GenBank/DDBJ databases">
        <title>Description of Gloeomargarita lithophora gen. nov., sp. nov., a thylakoid-bearing basal-branching cyanobacterium with intracellular carbonates, and proposal for Gloeomargaritales ord. nov.</title>
        <authorList>
            <person name="Moreira D."/>
            <person name="Tavera R."/>
            <person name="Benzerara K."/>
            <person name="Skouri-Panet F."/>
            <person name="Couradeau E."/>
            <person name="Gerard E."/>
            <person name="Loussert C."/>
            <person name="Novelo E."/>
            <person name="Zivanovic Y."/>
            <person name="Lopez-Garcia P."/>
        </authorList>
    </citation>
    <scope>NUCLEOTIDE SEQUENCE [LARGE SCALE GENOMIC DNA]</scope>
    <source>
        <strain evidence="2 3">D10</strain>
    </source>
</reference>
<dbReference type="STRING" id="1188229.GlitD10_1008"/>
<dbReference type="InterPro" id="IPR041916">
    <property type="entry name" value="Anti_sigma_zinc_sf"/>
</dbReference>
<keyword evidence="3" id="KW-1185">Reference proteome</keyword>
<evidence type="ECO:0000313" key="3">
    <source>
        <dbReference type="Proteomes" id="UP000180235"/>
    </source>
</evidence>
<evidence type="ECO:0000313" key="2">
    <source>
        <dbReference type="EMBL" id="APB33326.1"/>
    </source>
</evidence>